<evidence type="ECO:0000313" key="3">
    <source>
        <dbReference type="Proteomes" id="UP000494363"/>
    </source>
</evidence>
<dbReference type="Gene3D" id="3.20.20.450">
    <property type="entry name" value="EAL domain"/>
    <property type="match status" value="1"/>
</dbReference>
<sequence length="278" mass="31158">MRQTSPLQSTSTLISDAERGLGQNEFFFVLQPKLRLQENKLSGFESLIRWQHPESGVLEPAYFISVVEDSDLAGRFTDLLIARAAKTLVQWKIAGRGDLSLAINLSAMELGRKDLPDRLKALFASLDVRPCAFEIELTGVVHPDQLDWLVDVIQAVQAVGVRVALDDFGAGFNSLTLLQQLPVDTVKFDRSLIRQVTVNEESRRMVETLVRLARNHGKRIVLTGLETSEQFTWAKTLPDIEGQGFFISEPIDEAEVDEVFFRPAHAKHVASSRFDLAR</sequence>
<dbReference type="PANTHER" id="PTHR33121:SF71">
    <property type="entry name" value="OXYGEN SENSOR PROTEIN DOSP"/>
    <property type="match status" value="1"/>
</dbReference>
<evidence type="ECO:0000259" key="1">
    <source>
        <dbReference type="PROSITE" id="PS50883"/>
    </source>
</evidence>
<dbReference type="InterPro" id="IPR035919">
    <property type="entry name" value="EAL_sf"/>
</dbReference>
<accession>A0A6J5EVC1</accession>
<evidence type="ECO:0000313" key="2">
    <source>
        <dbReference type="EMBL" id="CAB3768995.1"/>
    </source>
</evidence>
<keyword evidence="3" id="KW-1185">Reference proteome</keyword>
<dbReference type="Pfam" id="PF00563">
    <property type="entry name" value="EAL"/>
    <property type="match status" value="1"/>
</dbReference>
<gene>
    <name evidence="2" type="ORF">LMG29542_06003</name>
</gene>
<dbReference type="PANTHER" id="PTHR33121">
    <property type="entry name" value="CYCLIC DI-GMP PHOSPHODIESTERASE PDEF"/>
    <property type="match status" value="1"/>
</dbReference>
<dbReference type="CDD" id="cd01948">
    <property type="entry name" value="EAL"/>
    <property type="match status" value="1"/>
</dbReference>
<dbReference type="SUPFAM" id="SSF141868">
    <property type="entry name" value="EAL domain-like"/>
    <property type="match status" value="1"/>
</dbReference>
<dbReference type="PROSITE" id="PS50883">
    <property type="entry name" value="EAL"/>
    <property type="match status" value="1"/>
</dbReference>
<dbReference type="InterPro" id="IPR050706">
    <property type="entry name" value="Cyclic-di-GMP_PDE-like"/>
</dbReference>
<dbReference type="GO" id="GO:0071111">
    <property type="term" value="F:cyclic-guanylate-specific phosphodiesterase activity"/>
    <property type="evidence" value="ECO:0007669"/>
    <property type="project" value="InterPro"/>
</dbReference>
<feature type="domain" description="EAL" evidence="1">
    <location>
        <begin position="10"/>
        <end position="264"/>
    </location>
</feature>
<reference evidence="2 3" key="1">
    <citation type="submission" date="2020-04" db="EMBL/GenBank/DDBJ databases">
        <authorList>
            <person name="De Canck E."/>
        </authorList>
    </citation>
    <scope>NUCLEOTIDE SEQUENCE [LARGE SCALE GENOMIC DNA]</scope>
    <source>
        <strain evidence="2 3">LMG 29542</strain>
    </source>
</reference>
<protein>
    <submittedName>
        <fullName evidence="2">Putative signaling protein</fullName>
    </submittedName>
</protein>
<dbReference type="AlphaFoldDB" id="A0A6J5EVC1"/>
<dbReference type="SMART" id="SM00052">
    <property type="entry name" value="EAL"/>
    <property type="match status" value="1"/>
</dbReference>
<name>A0A6J5EVC1_9BURK</name>
<organism evidence="2 3">
    <name type="scientific">Paraburkholderia humisilvae</name>
    <dbReference type="NCBI Taxonomy" id="627669"/>
    <lineage>
        <taxon>Bacteria</taxon>
        <taxon>Pseudomonadati</taxon>
        <taxon>Pseudomonadota</taxon>
        <taxon>Betaproteobacteria</taxon>
        <taxon>Burkholderiales</taxon>
        <taxon>Burkholderiaceae</taxon>
        <taxon>Paraburkholderia</taxon>
    </lineage>
</organism>
<dbReference type="InterPro" id="IPR001633">
    <property type="entry name" value="EAL_dom"/>
</dbReference>
<dbReference type="EMBL" id="CADIKH010000039">
    <property type="protein sequence ID" value="CAB3768995.1"/>
    <property type="molecule type" value="Genomic_DNA"/>
</dbReference>
<proteinExistence type="predicted"/>
<dbReference type="Proteomes" id="UP000494363">
    <property type="component" value="Unassembled WGS sequence"/>
</dbReference>